<dbReference type="AlphaFoldDB" id="A0AA86TYA9"/>
<comment type="caution">
    <text evidence="1">The sequence shown here is derived from an EMBL/GenBank/DDBJ whole genome shotgun (WGS) entry which is preliminary data.</text>
</comment>
<dbReference type="EMBL" id="CATOUU010000336">
    <property type="protein sequence ID" value="CAI9925168.1"/>
    <property type="molecule type" value="Genomic_DNA"/>
</dbReference>
<protein>
    <submittedName>
        <fullName evidence="2">Hypothetical_protein</fullName>
    </submittedName>
</protein>
<name>A0AA86TYA9_9EUKA</name>
<gene>
    <name evidence="1" type="ORF">HINF_LOCUS12813</name>
    <name evidence="2" type="ORF">HINF_LOCUS48746</name>
</gene>
<evidence type="ECO:0000313" key="2">
    <source>
        <dbReference type="EMBL" id="CAL6059434.1"/>
    </source>
</evidence>
<reference evidence="2 3" key="2">
    <citation type="submission" date="2024-07" db="EMBL/GenBank/DDBJ databases">
        <authorList>
            <person name="Akdeniz Z."/>
        </authorList>
    </citation>
    <scope>NUCLEOTIDE SEQUENCE [LARGE SCALE GENOMIC DNA]</scope>
</reference>
<sequence>MQTDQLIDELRLQIQDRTLSIFSCQDLFNIEFLNEFEIEELLIKFHSKTEQQTNQEILQPSPELQLISVTESGSSGQEDLDLGMCNSIFKSIIQFNCQRLFQKY</sequence>
<proteinExistence type="predicted"/>
<dbReference type="EMBL" id="CAXDID020000225">
    <property type="protein sequence ID" value="CAL6059434.1"/>
    <property type="molecule type" value="Genomic_DNA"/>
</dbReference>
<evidence type="ECO:0000313" key="3">
    <source>
        <dbReference type="Proteomes" id="UP001642409"/>
    </source>
</evidence>
<reference evidence="1" key="1">
    <citation type="submission" date="2023-06" db="EMBL/GenBank/DDBJ databases">
        <authorList>
            <person name="Kurt Z."/>
        </authorList>
    </citation>
    <scope>NUCLEOTIDE SEQUENCE</scope>
</reference>
<accession>A0AA86TYA9</accession>
<organism evidence="1">
    <name type="scientific">Hexamita inflata</name>
    <dbReference type="NCBI Taxonomy" id="28002"/>
    <lineage>
        <taxon>Eukaryota</taxon>
        <taxon>Metamonada</taxon>
        <taxon>Diplomonadida</taxon>
        <taxon>Hexamitidae</taxon>
        <taxon>Hexamitinae</taxon>
        <taxon>Hexamita</taxon>
    </lineage>
</organism>
<dbReference type="Proteomes" id="UP001642409">
    <property type="component" value="Unassembled WGS sequence"/>
</dbReference>
<keyword evidence="3" id="KW-1185">Reference proteome</keyword>
<evidence type="ECO:0000313" key="1">
    <source>
        <dbReference type="EMBL" id="CAI9925168.1"/>
    </source>
</evidence>